<dbReference type="OrthoDB" id="20774at2759"/>
<protein>
    <submittedName>
        <fullName evidence="1">Splicing factor 3B subunit 3 isoform X4</fullName>
    </submittedName>
</protein>
<dbReference type="Gene3D" id="2.130.10.10">
    <property type="entry name" value="YVTN repeat-like/Quinoprotein amine dehydrogenase"/>
    <property type="match status" value="1"/>
</dbReference>
<evidence type="ECO:0000313" key="2">
    <source>
        <dbReference type="Proteomes" id="UP000634136"/>
    </source>
</evidence>
<reference evidence="1" key="1">
    <citation type="submission" date="2020-09" db="EMBL/GenBank/DDBJ databases">
        <title>Genome-Enabled Discovery of Anthraquinone Biosynthesis in Senna tora.</title>
        <authorList>
            <person name="Kang S.-H."/>
            <person name="Pandey R.P."/>
            <person name="Lee C.-M."/>
            <person name="Sim J.-S."/>
            <person name="Jeong J.-T."/>
            <person name="Choi B.-S."/>
            <person name="Jung M."/>
            <person name="Ginzburg D."/>
            <person name="Zhao K."/>
            <person name="Won S.Y."/>
            <person name="Oh T.-J."/>
            <person name="Yu Y."/>
            <person name="Kim N.-H."/>
            <person name="Lee O.R."/>
            <person name="Lee T.-H."/>
            <person name="Bashyal P."/>
            <person name="Kim T.-S."/>
            <person name="Lee W.-H."/>
            <person name="Kawkins C."/>
            <person name="Kim C.-K."/>
            <person name="Kim J.S."/>
            <person name="Ahn B.O."/>
            <person name="Rhee S.Y."/>
            <person name="Sohng J.K."/>
        </authorList>
    </citation>
    <scope>NUCLEOTIDE SEQUENCE</scope>
    <source>
        <tissue evidence="1">Leaf</tissue>
    </source>
</reference>
<comment type="caution">
    <text evidence="1">The sequence shown here is derived from an EMBL/GenBank/DDBJ whole genome shotgun (WGS) entry which is preliminary data.</text>
</comment>
<dbReference type="PANTHER" id="PTHR10644">
    <property type="entry name" value="DNA REPAIR/RNA PROCESSING CPSF FAMILY"/>
    <property type="match status" value="1"/>
</dbReference>
<proteinExistence type="predicted"/>
<accession>A0A834T4H7</accession>
<dbReference type="EMBL" id="JAAIUW010000009">
    <property type="protein sequence ID" value="KAF7814545.1"/>
    <property type="molecule type" value="Genomic_DNA"/>
</dbReference>
<dbReference type="InterPro" id="IPR015943">
    <property type="entry name" value="WD40/YVTN_repeat-like_dom_sf"/>
</dbReference>
<gene>
    <name evidence="1" type="ORF">G2W53_028514</name>
</gene>
<dbReference type="InterPro" id="IPR050358">
    <property type="entry name" value="RSE1/DDB1/CFT1"/>
</dbReference>
<organism evidence="1 2">
    <name type="scientific">Senna tora</name>
    <dbReference type="NCBI Taxonomy" id="362788"/>
    <lineage>
        <taxon>Eukaryota</taxon>
        <taxon>Viridiplantae</taxon>
        <taxon>Streptophyta</taxon>
        <taxon>Embryophyta</taxon>
        <taxon>Tracheophyta</taxon>
        <taxon>Spermatophyta</taxon>
        <taxon>Magnoliopsida</taxon>
        <taxon>eudicotyledons</taxon>
        <taxon>Gunneridae</taxon>
        <taxon>Pentapetalae</taxon>
        <taxon>rosids</taxon>
        <taxon>fabids</taxon>
        <taxon>Fabales</taxon>
        <taxon>Fabaceae</taxon>
        <taxon>Caesalpinioideae</taxon>
        <taxon>Cassia clade</taxon>
        <taxon>Senna</taxon>
    </lineage>
</organism>
<dbReference type="Proteomes" id="UP000634136">
    <property type="component" value="Unassembled WGS sequence"/>
</dbReference>
<name>A0A834T4H7_9FABA</name>
<sequence length="431" mass="47962">MCSFIFIDLVLHKVFLSNISSLVKLPTFGNIAKFFPVTHVELDNALDLLSGAVRPSDHPESARRMLAVDTSGTFIATSPDDIHLTLFSMSMSKCSDSGELFMVDVRNSNGEHRVSECLYERMNCNALLWVENGYIATIVEKEDGKVLKLEDGRLCYQSTIQYIPPTWDLTIANCHSLEDNKLFACNNVAPEAFAGLEILRCNSEEEYEIYETHRLKMQNELTCISNPKEKFKKKKSNLPILANNNFTTSFSSGFDIYNSFVIGTRKSSVEILSKTKRGVRKIACGDIDCAPEDVRLVCVHKFYVLAGLRDGTLLLFEWTLDQPTSPTINMDTGLSDMHGSNSEESVSNKGDDIPATLKLIARDSIRMSPILLVPLGDKLDADIIALSDRPWLLHVASQDVHLASISYEPFKSEPWVGRGCGRALCLSCVAV</sequence>
<keyword evidence="2" id="KW-1185">Reference proteome</keyword>
<dbReference type="AlphaFoldDB" id="A0A834T4H7"/>
<evidence type="ECO:0000313" key="1">
    <source>
        <dbReference type="EMBL" id="KAF7814545.1"/>
    </source>
</evidence>